<dbReference type="GO" id="GO:0045087">
    <property type="term" value="P:innate immune response"/>
    <property type="evidence" value="ECO:0007669"/>
    <property type="project" value="UniProtKB-KW"/>
</dbReference>
<dbReference type="InterPro" id="IPR006619">
    <property type="entry name" value="PGRP_domain_met/bac"/>
</dbReference>
<dbReference type="EMBL" id="JASPKZ010010674">
    <property type="protein sequence ID" value="KAJ9573840.1"/>
    <property type="molecule type" value="Genomic_DNA"/>
</dbReference>
<dbReference type="SUPFAM" id="SSF55846">
    <property type="entry name" value="N-acetylmuramoyl-L-alanine amidase-like"/>
    <property type="match status" value="1"/>
</dbReference>
<dbReference type="GO" id="GO:0008270">
    <property type="term" value="F:zinc ion binding"/>
    <property type="evidence" value="ECO:0007669"/>
    <property type="project" value="InterPro"/>
</dbReference>
<dbReference type="GO" id="GO:0009253">
    <property type="term" value="P:peptidoglycan catabolic process"/>
    <property type="evidence" value="ECO:0007669"/>
    <property type="project" value="InterPro"/>
</dbReference>
<dbReference type="CDD" id="cd06583">
    <property type="entry name" value="PGRP"/>
    <property type="match status" value="1"/>
</dbReference>
<evidence type="ECO:0000256" key="2">
    <source>
        <dbReference type="ARBA" id="ARBA00022588"/>
    </source>
</evidence>
<keyword evidence="2" id="KW-0399">Innate immunity</keyword>
<dbReference type="InterPro" id="IPR036505">
    <property type="entry name" value="Amidase/PGRP_sf"/>
</dbReference>
<evidence type="ECO:0000313" key="6">
    <source>
        <dbReference type="EMBL" id="KAJ9573840.1"/>
    </source>
</evidence>
<reference evidence="6" key="1">
    <citation type="journal article" date="2023" name="IScience">
        <title>Live-bearing cockroach genome reveals convergent evolutionary mechanisms linked to viviparity in insects and beyond.</title>
        <authorList>
            <person name="Fouks B."/>
            <person name="Harrison M.C."/>
            <person name="Mikhailova A.A."/>
            <person name="Marchal E."/>
            <person name="English S."/>
            <person name="Carruthers M."/>
            <person name="Jennings E.C."/>
            <person name="Chiamaka E.L."/>
            <person name="Frigard R.A."/>
            <person name="Pippel M."/>
            <person name="Attardo G.M."/>
            <person name="Benoit J.B."/>
            <person name="Bornberg-Bauer E."/>
            <person name="Tobe S.S."/>
        </authorList>
    </citation>
    <scope>NUCLEOTIDE SEQUENCE</scope>
    <source>
        <strain evidence="6">Stay&amp;Tobe</strain>
    </source>
</reference>
<protein>
    <submittedName>
        <fullName evidence="6">Uncharacterized protein</fullName>
    </submittedName>
</protein>
<reference evidence="6" key="2">
    <citation type="submission" date="2023-05" db="EMBL/GenBank/DDBJ databases">
        <authorList>
            <person name="Fouks B."/>
        </authorList>
    </citation>
    <scope>NUCLEOTIDE SEQUENCE</scope>
    <source>
        <strain evidence="6">Stay&amp;Tobe</strain>
        <tissue evidence="6">Testes</tissue>
    </source>
</reference>
<dbReference type="SMART" id="SM00644">
    <property type="entry name" value="Ami_2"/>
    <property type="match status" value="1"/>
</dbReference>
<comment type="caution">
    <text evidence="6">The sequence shown here is derived from an EMBL/GenBank/DDBJ whole genome shotgun (WGS) entry which is preliminary data.</text>
</comment>
<evidence type="ECO:0000259" key="4">
    <source>
        <dbReference type="SMART" id="SM00644"/>
    </source>
</evidence>
<dbReference type="PANTHER" id="PTHR11022">
    <property type="entry name" value="PEPTIDOGLYCAN RECOGNITION PROTEIN"/>
    <property type="match status" value="1"/>
</dbReference>
<dbReference type="AlphaFoldDB" id="A0AAD7Z513"/>
<organism evidence="6 7">
    <name type="scientific">Diploptera punctata</name>
    <name type="common">Pacific beetle cockroach</name>
    <dbReference type="NCBI Taxonomy" id="6984"/>
    <lineage>
        <taxon>Eukaryota</taxon>
        <taxon>Metazoa</taxon>
        <taxon>Ecdysozoa</taxon>
        <taxon>Arthropoda</taxon>
        <taxon>Hexapoda</taxon>
        <taxon>Insecta</taxon>
        <taxon>Pterygota</taxon>
        <taxon>Neoptera</taxon>
        <taxon>Polyneoptera</taxon>
        <taxon>Dictyoptera</taxon>
        <taxon>Blattodea</taxon>
        <taxon>Blaberoidea</taxon>
        <taxon>Blaberidae</taxon>
        <taxon>Diplopterinae</taxon>
        <taxon>Diploptera</taxon>
    </lineage>
</organism>
<dbReference type="InterPro" id="IPR015510">
    <property type="entry name" value="PGRP"/>
</dbReference>
<dbReference type="SMART" id="SM00701">
    <property type="entry name" value="PGRP"/>
    <property type="match status" value="1"/>
</dbReference>
<name>A0AAD7Z513_DIPPU</name>
<proteinExistence type="inferred from homology"/>
<evidence type="ECO:0000256" key="1">
    <source>
        <dbReference type="ARBA" id="ARBA00007553"/>
    </source>
</evidence>
<feature type="domain" description="N-acetylmuramoyl-L-alanine amidase" evidence="4">
    <location>
        <begin position="20"/>
        <end position="160"/>
    </location>
</feature>
<accession>A0AAD7Z513</accession>
<dbReference type="GO" id="GO:0008745">
    <property type="term" value="F:N-acetylmuramoyl-L-alanine amidase activity"/>
    <property type="evidence" value="ECO:0007669"/>
    <property type="project" value="InterPro"/>
</dbReference>
<evidence type="ECO:0000259" key="5">
    <source>
        <dbReference type="SMART" id="SM00701"/>
    </source>
</evidence>
<keyword evidence="7" id="KW-1185">Reference proteome</keyword>
<feature type="non-terminal residue" evidence="6">
    <location>
        <position position="1"/>
    </location>
</feature>
<sequence length="180" mass="20557">VGCTELGDHCLYSRDSWRANPAKFTVPLEHPVPIVVISANEGDSCTDYITCSQEMRDTQQDDMYYRPKGGQPDIVYNFMIGGDGNVYEGRGWDVQSYHEGADKVLGISFIGDYNPDKQTLNEQQIDAAQQLIKYGVEVGKIDENYQLVGHNQVHNTNSPGRNIIEEIRHWPHWDPTYRHR</sequence>
<evidence type="ECO:0000256" key="3">
    <source>
        <dbReference type="ARBA" id="ARBA00022859"/>
    </source>
</evidence>
<dbReference type="Proteomes" id="UP001233999">
    <property type="component" value="Unassembled WGS sequence"/>
</dbReference>
<gene>
    <name evidence="6" type="ORF">L9F63_008764</name>
</gene>
<keyword evidence="3" id="KW-0391">Immunity</keyword>
<feature type="domain" description="Peptidoglycan recognition protein family" evidence="5">
    <location>
        <begin position="9"/>
        <end position="154"/>
    </location>
</feature>
<comment type="similarity">
    <text evidence="1">Belongs to the N-acetylmuramoyl-L-alanine amidase 2 family.</text>
</comment>
<dbReference type="InterPro" id="IPR002502">
    <property type="entry name" value="Amidase_domain"/>
</dbReference>
<dbReference type="Pfam" id="PF01510">
    <property type="entry name" value="Amidase_2"/>
    <property type="match status" value="1"/>
</dbReference>
<evidence type="ECO:0000313" key="7">
    <source>
        <dbReference type="Proteomes" id="UP001233999"/>
    </source>
</evidence>
<dbReference type="PANTHER" id="PTHR11022:SF41">
    <property type="entry name" value="PEPTIDOGLYCAN-RECOGNITION PROTEIN LC-RELATED"/>
    <property type="match status" value="1"/>
</dbReference>
<dbReference type="Gene3D" id="3.40.80.10">
    <property type="entry name" value="Peptidoglycan recognition protein-like"/>
    <property type="match status" value="1"/>
</dbReference>